<accession>A0A7E4UTR2</accession>
<name>A0A7E4UTR2_PANRE</name>
<dbReference type="AlphaFoldDB" id="A0A7E4UTR2"/>
<protein>
    <submittedName>
        <fullName evidence="3">DDE_Tnp_1_7 domain-containing protein</fullName>
    </submittedName>
</protein>
<feature type="transmembrane region" description="Helical" evidence="1">
    <location>
        <begin position="37"/>
        <end position="56"/>
    </location>
</feature>
<reference evidence="2" key="1">
    <citation type="journal article" date="2013" name="Genetics">
        <title>The draft genome and transcriptome of Panagrellus redivivus are shaped by the harsh demands of a free-living lifestyle.</title>
        <authorList>
            <person name="Srinivasan J."/>
            <person name="Dillman A.R."/>
            <person name="Macchietto M.G."/>
            <person name="Heikkinen L."/>
            <person name="Lakso M."/>
            <person name="Fracchia K.M."/>
            <person name="Antoshechkin I."/>
            <person name="Mortazavi A."/>
            <person name="Wong G."/>
            <person name="Sternberg P.W."/>
        </authorList>
    </citation>
    <scope>NUCLEOTIDE SEQUENCE [LARGE SCALE GENOMIC DNA]</scope>
    <source>
        <strain evidence="2">MT8872</strain>
    </source>
</reference>
<evidence type="ECO:0000313" key="2">
    <source>
        <dbReference type="Proteomes" id="UP000492821"/>
    </source>
</evidence>
<keyword evidence="1" id="KW-0472">Membrane</keyword>
<dbReference type="WBParaSite" id="Pan_g12633.t1">
    <property type="protein sequence ID" value="Pan_g12633.t1"/>
    <property type="gene ID" value="Pan_g12633"/>
</dbReference>
<sequence>MMVVDADEREYFQLVEVADMHDRQKNVQIRRHGRVRWLEVCLIGLILMGMITATVAQRGREAAMWNDQTYTTESFFIP</sequence>
<reference evidence="3" key="2">
    <citation type="submission" date="2020-10" db="UniProtKB">
        <authorList>
            <consortium name="WormBaseParasite"/>
        </authorList>
    </citation>
    <scope>IDENTIFICATION</scope>
</reference>
<keyword evidence="1" id="KW-1133">Transmembrane helix</keyword>
<proteinExistence type="predicted"/>
<dbReference type="Proteomes" id="UP000492821">
    <property type="component" value="Unassembled WGS sequence"/>
</dbReference>
<keyword evidence="2" id="KW-1185">Reference proteome</keyword>
<keyword evidence="1" id="KW-0812">Transmembrane</keyword>
<evidence type="ECO:0000256" key="1">
    <source>
        <dbReference type="SAM" id="Phobius"/>
    </source>
</evidence>
<evidence type="ECO:0000313" key="3">
    <source>
        <dbReference type="WBParaSite" id="Pan_g12633.t1"/>
    </source>
</evidence>
<organism evidence="2 3">
    <name type="scientific">Panagrellus redivivus</name>
    <name type="common">Microworm</name>
    <dbReference type="NCBI Taxonomy" id="6233"/>
    <lineage>
        <taxon>Eukaryota</taxon>
        <taxon>Metazoa</taxon>
        <taxon>Ecdysozoa</taxon>
        <taxon>Nematoda</taxon>
        <taxon>Chromadorea</taxon>
        <taxon>Rhabditida</taxon>
        <taxon>Tylenchina</taxon>
        <taxon>Panagrolaimomorpha</taxon>
        <taxon>Panagrolaimoidea</taxon>
        <taxon>Panagrolaimidae</taxon>
        <taxon>Panagrellus</taxon>
    </lineage>
</organism>